<proteinExistence type="predicted"/>
<feature type="domain" description="UBP-type" evidence="1">
    <location>
        <begin position="25"/>
        <end position="107"/>
    </location>
</feature>
<dbReference type="RefSeq" id="WP_203893610.1">
    <property type="nucleotide sequence ID" value="NZ_BOOH01000045.1"/>
</dbReference>
<dbReference type="AlphaFoldDB" id="A0A8J3W7Q8"/>
<protein>
    <recommendedName>
        <fullName evidence="1">UBP-type domain-containing protein</fullName>
    </recommendedName>
</protein>
<sequence length="107" mass="11517">MTLDIQLGAQGADIPARGSLNGKSACCDHLDTVPAAEHGPPECAQCLARGLTWTSLWACLTCGWVACSDDSPGGHARKHYEETDHAVVVSLEPNTTWRWCYVHGRIA</sequence>
<keyword evidence="3" id="KW-1185">Reference proteome</keyword>
<dbReference type="Gene3D" id="3.30.40.10">
    <property type="entry name" value="Zinc/RING finger domain, C3HC4 (zinc finger)"/>
    <property type="match status" value="1"/>
</dbReference>
<dbReference type="EMBL" id="BOOH01000045">
    <property type="protein sequence ID" value="GIH79052.1"/>
    <property type="molecule type" value="Genomic_DNA"/>
</dbReference>
<dbReference type="SMART" id="SM00290">
    <property type="entry name" value="ZnF_UBP"/>
    <property type="match status" value="1"/>
</dbReference>
<dbReference type="SUPFAM" id="SSF57850">
    <property type="entry name" value="RING/U-box"/>
    <property type="match status" value="1"/>
</dbReference>
<dbReference type="InterPro" id="IPR013083">
    <property type="entry name" value="Znf_RING/FYVE/PHD"/>
</dbReference>
<dbReference type="GO" id="GO:0008270">
    <property type="term" value="F:zinc ion binding"/>
    <property type="evidence" value="ECO:0007669"/>
    <property type="project" value="InterPro"/>
</dbReference>
<evidence type="ECO:0000313" key="3">
    <source>
        <dbReference type="Proteomes" id="UP000616724"/>
    </source>
</evidence>
<evidence type="ECO:0000313" key="2">
    <source>
        <dbReference type="EMBL" id="GIH79052.1"/>
    </source>
</evidence>
<dbReference type="PROSITE" id="PS50271">
    <property type="entry name" value="ZF_UBP"/>
    <property type="match status" value="1"/>
</dbReference>
<gene>
    <name evidence="2" type="ORF">Plo01_54810</name>
</gene>
<dbReference type="Pfam" id="PF02148">
    <property type="entry name" value="zf-UBP"/>
    <property type="match status" value="1"/>
</dbReference>
<comment type="caution">
    <text evidence="2">The sequence shown here is derived from an EMBL/GenBank/DDBJ whole genome shotgun (WGS) entry which is preliminary data.</text>
</comment>
<evidence type="ECO:0000259" key="1">
    <source>
        <dbReference type="PROSITE" id="PS50271"/>
    </source>
</evidence>
<dbReference type="Proteomes" id="UP000616724">
    <property type="component" value="Unassembled WGS sequence"/>
</dbReference>
<reference evidence="2 3" key="1">
    <citation type="submission" date="2021-01" db="EMBL/GenBank/DDBJ databases">
        <title>Whole genome shotgun sequence of Planobispora longispora NBRC 13918.</title>
        <authorList>
            <person name="Komaki H."/>
            <person name="Tamura T."/>
        </authorList>
    </citation>
    <scope>NUCLEOTIDE SEQUENCE [LARGE SCALE GENOMIC DNA]</scope>
    <source>
        <strain evidence="2 3">NBRC 13918</strain>
    </source>
</reference>
<name>A0A8J3W7Q8_9ACTN</name>
<accession>A0A8J3W7Q8</accession>
<dbReference type="InterPro" id="IPR001607">
    <property type="entry name" value="Znf_UBP"/>
</dbReference>
<organism evidence="2 3">
    <name type="scientific">Planobispora longispora</name>
    <dbReference type="NCBI Taxonomy" id="28887"/>
    <lineage>
        <taxon>Bacteria</taxon>
        <taxon>Bacillati</taxon>
        <taxon>Actinomycetota</taxon>
        <taxon>Actinomycetes</taxon>
        <taxon>Streptosporangiales</taxon>
        <taxon>Streptosporangiaceae</taxon>
        <taxon>Planobispora</taxon>
    </lineage>
</organism>